<proteinExistence type="predicted"/>
<dbReference type="Proteomes" id="UP000287996">
    <property type="component" value="Unassembled WGS sequence"/>
</dbReference>
<comment type="caution">
    <text evidence="4">The sequence shown here is derived from an EMBL/GenBank/DDBJ whole genome shotgun (WGS) entry which is preliminary data.</text>
</comment>
<protein>
    <recommendedName>
        <fullName evidence="3">Flagellar hook-length control protein-like C-terminal domain-containing protein</fullName>
    </recommendedName>
</protein>
<name>A0A432ZPE7_9GAMM</name>
<reference evidence="4 5" key="1">
    <citation type="journal article" date="2011" name="Front. Microbiol.">
        <title>Genomic signatures of strain selection and enhancement in Bacillus atrophaeus var. globigii, a historical biowarfare simulant.</title>
        <authorList>
            <person name="Gibbons H.S."/>
            <person name="Broomall S.M."/>
            <person name="McNew L.A."/>
            <person name="Daligault H."/>
            <person name="Chapman C."/>
            <person name="Bruce D."/>
            <person name="Karavis M."/>
            <person name="Krepps M."/>
            <person name="McGregor P.A."/>
            <person name="Hong C."/>
            <person name="Park K.H."/>
            <person name="Akmal A."/>
            <person name="Feldman A."/>
            <person name="Lin J.S."/>
            <person name="Chang W.E."/>
            <person name="Higgs B.W."/>
            <person name="Demirev P."/>
            <person name="Lindquist J."/>
            <person name="Liem A."/>
            <person name="Fochler E."/>
            <person name="Read T.D."/>
            <person name="Tapia R."/>
            <person name="Johnson S."/>
            <person name="Bishop-Lilly K.A."/>
            <person name="Detter C."/>
            <person name="Han C."/>
            <person name="Sozhamannan S."/>
            <person name="Rosenzweig C.N."/>
            <person name="Skowronski E.W."/>
        </authorList>
    </citation>
    <scope>NUCLEOTIDE SEQUENCE [LARGE SCALE GENOMIC DNA]</scope>
    <source>
        <strain evidence="4 5">CC-PW-9</strain>
    </source>
</reference>
<feature type="compositionally biased region" description="Polar residues" evidence="2">
    <location>
        <begin position="270"/>
        <end position="290"/>
    </location>
</feature>
<dbReference type="AlphaFoldDB" id="A0A432ZPE7"/>
<evidence type="ECO:0000259" key="3">
    <source>
        <dbReference type="Pfam" id="PF02120"/>
    </source>
</evidence>
<dbReference type="OrthoDB" id="6235663at2"/>
<dbReference type="RefSeq" id="WP_126842303.1">
    <property type="nucleotide sequence ID" value="NZ_PIQH01000008.1"/>
</dbReference>
<gene>
    <name evidence="4" type="ORF">CWI84_09205</name>
</gene>
<feature type="domain" description="Flagellar hook-length control protein-like C-terminal" evidence="3">
    <location>
        <begin position="480"/>
        <end position="554"/>
    </location>
</feature>
<sequence length="571" mass="62348">MAISSNTLTQLVQQSLNQSALPKETAQALKQLVMASLEQRLPIALSPAPRSSSGSRDATATAVQLQLSNGGAQPTSTNRVNVVLEQLPKAWQQLLAPLLQRSVSEAVLMPSNQRLSGSQLQHQLLPLQQNLELTVRIVPSNRVGEPAQIQLLNAKGDSQVWQNPPPALQKLLAPVFQQVSRSSAGAAPQPFSLQLQIMLSSDKPLPQTAMGSNKAPQLQLQWQLPAQTVNSADTRSHIAPQTVKVMLSTKVFENLPAPIKQQLLQTLVSDSKSPVKSEATAPTSPVSNTKPALFANRAAPPEFSGLRLRHSQQQPLQMTIKALTPLLEPQQPLRPLIINLLPLILRSSSWNQPANLQQWTNQWFAAKPVSFGENSPHQLGGIGTLLQLLLGAKTTPTARTENPLQQVFNQLQQQLGESGVQRLLQQLSGTLASAQLSQARLQDSAGNQPEYYLLLPAVNSKAEHDTELLIRRDGGSGKDDDEQRNAWLFTLRFELAEMGPLLVKGRYQAQGTRIDFYASSALAQRKLEAQLTQFEQRLQALEVNSVALRVQQGQIPETLATQPSGIVRVTV</sequence>
<organism evidence="4 5">
    <name type="scientific">Idiomarina tyrosinivorans</name>
    <dbReference type="NCBI Taxonomy" id="1445662"/>
    <lineage>
        <taxon>Bacteria</taxon>
        <taxon>Pseudomonadati</taxon>
        <taxon>Pseudomonadota</taxon>
        <taxon>Gammaproteobacteria</taxon>
        <taxon>Alteromonadales</taxon>
        <taxon>Idiomarinaceae</taxon>
        <taxon>Idiomarina</taxon>
    </lineage>
</organism>
<accession>A0A432ZPE7</accession>
<evidence type="ECO:0000256" key="1">
    <source>
        <dbReference type="SAM" id="Coils"/>
    </source>
</evidence>
<evidence type="ECO:0000313" key="5">
    <source>
        <dbReference type="Proteomes" id="UP000287996"/>
    </source>
</evidence>
<keyword evidence="1" id="KW-0175">Coiled coil</keyword>
<dbReference type="EMBL" id="PIQH01000008">
    <property type="protein sequence ID" value="RUO79795.1"/>
    <property type="molecule type" value="Genomic_DNA"/>
</dbReference>
<feature type="coiled-coil region" evidence="1">
    <location>
        <begin position="524"/>
        <end position="551"/>
    </location>
</feature>
<evidence type="ECO:0000256" key="2">
    <source>
        <dbReference type="SAM" id="MobiDB-lite"/>
    </source>
</evidence>
<evidence type="ECO:0000313" key="4">
    <source>
        <dbReference type="EMBL" id="RUO79795.1"/>
    </source>
</evidence>
<keyword evidence="5" id="KW-1185">Reference proteome</keyword>
<dbReference type="Pfam" id="PF02120">
    <property type="entry name" value="Flg_hook"/>
    <property type="match status" value="1"/>
</dbReference>
<dbReference type="InterPro" id="IPR021136">
    <property type="entry name" value="Flagellar_hook_control-like_C"/>
</dbReference>
<feature type="region of interest" description="Disordered" evidence="2">
    <location>
        <begin position="270"/>
        <end position="291"/>
    </location>
</feature>